<feature type="transmembrane region" description="Helical" evidence="2">
    <location>
        <begin position="124"/>
        <end position="142"/>
    </location>
</feature>
<proteinExistence type="predicted"/>
<feature type="region of interest" description="Disordered" evidence="1">
    <location>
        <begin position="1"/>
        <end position="29"/>
    </location>
</feature>
<keyword evidence="2" id="KW-1133">Transmembrane helix</keyword>
<keyword evidence="2" id="KW-0812">Transmembrane</keyword>
<protein>
    <recommendedName>
        <fullName evidence="5">Transmembrane protein</fullName>
    </recommendedName>
</protein>
<evidence type="ECO:0000313" key="4">
    <source>
        <dbReference type="Proteomes" id="UP001473302"/>
    </source>
</evidence>
<sequence>MQSSQSSNKVYMDDDTTRNSTEPMNPSTDILQDSITHSSTVSINMGSAKDETVEKPPTKLERFTAFLRFIRPIVTMLVIDVGLPLAIYYVLKIWLSVLVSLILSGIPPLIRVIYVFWKRRKIDILGCIFVTSFIISAVLSLISGNARVALVRDSATTAIVSLMFLVTLIPLRTKWFTVRPLIFLISQQMMVESPPITWTDRSGEEKSQELMEWIWEHCKAFRTYCYVLCTIWGVALMGEFAAKVIMIQSSLTIDQVLLYGNIIVITVISVITVGTIIGSRFIRKRTIAIAAAWKLENDFAKDFPKDSTKDSANNNTENNAEDNTK</sequence>
<evidence type="ECO:0000256" key="1">
    <source>
        <dbReference type="SAM" id="MobiDB-lite"/>
    </source>
</evidence>
<feature type="transmembrane region" description="Helical" evidence="2">
    <location>
        <begin position="154"/>
        <end position="171"/>
    </location>
</feature>
<keyword evidence="4" id="KW-1185">Reference proteome</keyword>
<feature type="transmembrane region" description="Helical" evidence="2">
    <location>
        <begin position="224"/>
        <end position="246"/>
    </location>
</feature>
<reference evidence="3 4" key="1">
    <citation type="submission" date="2024-04" db="EMBL/GenBank/DDBJ databases">
        <title>genome sequences of Mucor flavus KT1a and Helicostylum pulchrum KT1b strains isolated from the surface of a dry-aged beef.</title>
        <authorList>
            <person name="Toyotome T."/>
            <person name="Hosono M."/>
            <person name="Torimaru M."/>
            <person name="Fukuda K."/>
            <person name="Mikami N."/>
        </authorList>
    </citation>
    <scope>NUCLEOTIDE SEQUENCE [LARGE SCALE GENOMIC DNA]</scope>
    <source>
        <strain evidence="3 4">KT1a</strain>
    </source>
</reference>
<evidence type="ECO:0000256" key="2">
    <source>
        <dbReference type="SAM" id="Phobius"/>
    </source>
</evidence>
<dbReference type="Proteomes" id="UP001473302">
    <property type="component" value="Unassembled WGS sequence"/>
</dbReference>
<evidence type="ECO:0008006" key="5">
    <source>
        <dbReference type="Google" id="ProtNLM"/>
    </source>
</evidence>
<gene>
    <name evidence="3" type="ORF">MFLAVUS_007048</name>
</gene>
<feature type="transmembrane region" description="Helical" evidence="2">
    <location>
        <begin position="69"/>
        <end position="91"/>
    </location>
</feature>
<evidence type="ECO:0000313" key="3">
    <source>
        <dbReference type="EMBL" id="GAA5813566.1"/>
    </source>
</evidence>
<accession>A0ABP9Z380</accession>
<feature type="compositionally biased region" description="Polar residues" evidence="1">
    <location>
        <begin position="18"/>
        <end position="29"/>
    </location>
</feature>
<dbReference type="EMBL" id="BAABUK010000017">
    <property type="protein sequence ID" value="GAA5813566.1"/>
    <property type="molecule type" value="Genomic_DNA"/>
</dbReference>
<keyword evidence="2" id="KW-0472">Membrane</keyword>
<feature type="transmembrane region" description="Helical" evidence="2">
    <location>
        <begin position="258"/>
        <end position="277"/>
    </location>
</feature>
<name>A0ABP9Z380_9FUNG</name>
<organism evidence="3 4">
    <name type="scientific">Mucor flavus</name>
    <dbReference type="NCBI Taxonomy" id="439312"/>
    <lineage>
        <taxon>Eukaryota</taxon>
        <taxon>Fungi</taxon>
        <taxon>Fungi incertae sedis</taxon>
        <taxon>Mucoromycota</taxon>
        <taxon>Mucoromycotina</taxon>
        <taxon>Mucoromycetes</taxon>
        <taxon>Mucorales</taxon>
        <taxon>Mucorineae</taxon>
        <taxon>Mucoraceae</taxon>
        <taxon>Mucor</taxon>
    </lineage>
</organism>
<feature type="region of interest" description="Disordered" evidence="1">
    <location>
        <begin position="302"/>
        <end position="325"/>
    </location>
</feature>
<comment type="caution">
    <text evidence="3">The sequence shown here is derived from an EMBL/GenBank/DDBJ whole genome shotgun (WGS) entry which is preliminary data.</text>
</comment>
<dbReference type="NCBIfam" id="NF041646">
    <property type="entry name" value="VC0807_fam"/>
    <property type="match status" value="1"/>
</dbReference>
<feature type="transmembrane region" description="Helical" evidence="2">
    <location>
        <begin position="97"/>
        <end position="117"/>
    </location>
</feature>